<gene>
    <name evidence="2" type="ORF">GCM10011594_10270</name>
</gene>
<keyword evidence="3" id="KW-1185">Reference proteome</keyword>
<evidence type="ECO:0000256" key="1">
    <source>
        <dbReference type="SAM" id="Phobius"/>
    </source>
</evidence>
<sequence length="250" mass="24932">MSGESSVAAPGPWLARLPLLLSIVAGLTDVTTFVLLGGVFSAHITGNLVVLAADLATGRPVGATTVLAVPFFVAIAAVVTALAARSARPPSWWVTPLLAAQCVFLAAAGTVSTVFDASASPHGAAAIVTGLLAVAAMAVQNALLHVAFTASPSTAVMTGNVVEATVSGIRVLVGRPGQASADRAAWRRTWPLIAGFLAGCLAGAAACWAMHDPGWVLPVAAALAVAVAFAVGSDRQRPAVGDRRAASSVG</sequence>
<dbReference type="RefSeq" id="WP_188940429.1">
    <property type="nucleotide sequence ID" value="NZ_BMNA01000002.1"/>
</dbReference>
<feature type="transmembrane region" description="Helical" evidence="1">
    <location>
        <begin position="215"/>
        <end position="233"/>
    </location>
</feature>
<protein>
    <recommendedName>
        <fullName evidence="4">DUF1275 domain-containing protein</fullName>
    </recommendedName>
</protein>
<reference evidence="2" key="1">
    <citation type="journal article" date="2014" name="Int. J. Syst. Evol. Microbiol.">
        <title>Complete genome sequence of Corynebacterium casei LMG S-19264T (=DSM 44701T), isolated from a smear-ripened cheese.</title>
        <authorList>
            <consortium name="US DOE Joint Genome Institute (JGI-PGF)"/>
            <person name="Walter F."/>
            <person name="Albersmeier A."/>
            <person name="Kalinowski J."/>
            <person name="Ruckert C."/>
        </authorList>
    </citation>
    <scope>NUCLEOTIDE SEQUENCE</scope>
    <source>
        <strain evidence="2">CGMCC 4.7308</strain>
    </source>
</reference>
<dbReference type="PANTHER" id="PTHR37314">
    <property type="entry name" value="SLR0142 PROTEIN"/>
    <property type="match status" value="1"/>
</dbReference>
<feature type="transmembrane region" description="Helical" evidence="1">
    <location>
        <begin position="91"/>
        <end position="111"/>
    </location>
</feature>
<dbReference type="InterPro" id="IPR010699">
    <property type="entry name" value="DUF1275"/>
</dbReference>
<keyword evidence="1" id="KW-0812">Transmembrane</keyword>
<organism evidence="2 3">
    <name type="scientific">Nakamurella endophytica</name>
    <dbReference type="NCBI Taxonomy" id="1748367"/>
    <lineage>
        <taxon>Bacteria</taxon>
        <taxon>Bacillati</taxon>
        <taxon>Actinomycetota</taxon>
        <taxon>Actinomycetes</taxon>
        <taxon>Nakamurellales</taxon>
        <taxon>Nakamurellaceae</taxon>
        <taxon>Nakamurella</taxon>
    </lineage>
</organism>
<accession>A0A917SPH8</accession>
<dbReference type="AlphaFoldDB" id="A0A917SPH8"/>
<dbReference type="Proteomes" id="UP000655208">
    <property type="component" value="Unassembled WGS sequence"/>
</dbReference>
<feature type="transmembrane region" description="Helical" evidence="1">
    <location>
        <begin position="61"/>
        <end position="84"/>
    </location>
</feature>
<feature type="transmembrane region" description="Helical" evidence="1">
    <location>
        <begin position="123"/>
        <end position="144"/>
    </location>
</feature>
<reference evidence="2" key="2">
    <citation type="submission" date="2020-09" db="EMBL/GenBank/DDBJ databases">
        <authorList>
            <person name="Sun Q."/>
            <person name="Zhou Y."/>
        </authorList>
    </citation>
    <scope>NUCLEOTIDE SEQUENCE</scope>
    <source>
        <strain evidence="2">CGMCC 4.7308</strain>
    </source>
</reference>
<proteinExistence type="predicted"/>
<comment type="caution">
    <text evidence="2">The sequence shown here is derived from an EMBL/GenBank/DDBJ whole genome shotgun (WGS) entry which is preliminary data.</text>
</comment>
<dbReference type="EMBL" id="BMNA01000002">
    <property type="protein sequence ID" value="GGL92468.1"/>
    <property type="molecule type" value="Genomic_DNA"/>
</dbReference>
<dbReference type="PANTHER" id="PTHR37314:SF5">
    <property type="entry name" value="SLR0142 PROTEIN"/>
    <property type="match status" value="1"/>
</dbReference>
<feature type="transmembrane region" description="Helical" evidence="1">
    <location>
        <begin position="20"/>
        <end position="41"/>
    </location>
</feature>
<evidence type="ECO:0000313" key="3">
    <source>
        <dbReference type="Proteomes" id="UP000655208"/>
    </source>
</evidence>
<keyword evidence="1" id="KW-0472">Membrane</keyword>
<feature type="transmembrane region" description="Helical" evidence="1">
    <location>
        <begin position="190"/>
        <end position="209"/>
    </location>
</feature>
<keyword evidence="1" id="KW-1133">Transmembrane helix</keyword>
<evidence type="ECO:0008006" key="4">
    <source>
        <dbReference type="Google" id="ProtNLM"/>
    </source>
</evidence>
<evidence type="ECO:0000313" key="2">
    <source>
        <dbReference type="EMBL" id="GGL92468.1"/>
    </source>
</evidence>
<dbReference type="Pfam" id="PF06912">
    <property type="entry name" value="DUF1275"/>
    <property type="match status" value="1"/>
</dbReference>
<name>A0A917SPH8_9ACTN</name>